<reference evidence="2" key="1">
    <citation type="journal article" date="2023" name="Nat. Plants">
        <title>Single-cell RNA sequencing provides a high-resolution roadmap for understanding the multicellular compartmentation of specialized metabolism.</title>
        <authorList>
            <person name="Sun S."/>
            <person name="Shen X."/>
            <person name="Li Y."/>
            <person name="Li Y."/>
            <person name="Wang S."/>
            <person name="Li R."/>
            <person name="Zhang H."/>
            <person name="Shen G."/>
            <person name="Guo B."/>
            <person name="Wei J."/>
            <person name="Xu J."/>
            <person name="St-Pierre B."/>
            <person name="Chen S."/>
            <person name="Sun C."/>
        </authorList>
    </citation>
    <scope>NUCLEOTIDE SEQUENCE [LARGE SCALE GENOMIC DNA]</scope>
</reference>
<evidence type="ECO:0000313" key="1">
    <source>
        <dbReference type="EMBL" id="KAI5658782.1"/>
    </source>
</evidence>
<gene>
    <name evidence="1" type="ORF">M9H77_27575</name>
</gene>
<dbReference type="EMBL" id="CM044706">
    <property type="protein sequence ID" value="KAI5658782.1"/>
    <property type="molecule type" value="Genomic_DNA"/>
</dbReference>
<protein>
    <submittedName>
        <fullName evidence="1">Uncharacterized protein</fullName>
    </submittedName>
</protein>
<comment type="caution">
    <text evidence="1">The sequence shown here is derived from an EMBL/GenBank/DDBJ whole genome shotgun (WGS) entry which is preliminary data.</text>
</comment>
<dbReference type="Proteomes" id="UP001060085">
    <property type="component" value="Linkage Group LG06"/>
</dbReference>
<sequence>MMNSTGDWESGRIGGVEDLHTSDQSAFAVSGEEKVSLNLNSDSVGLTGGDISGVSMHVDENAGVSGDVSLVVDFRGSEEARVSQGVDETSEFRISEIKNEDETSRTVTNNGFNELESGKKLNLASDEKGKVEVVSKAVDNSIDAWNGKFDKKEHPEKENVADYDSMLSMFDQYAANGKSGYVGFGYEIGDMVWGKVKSHPWWPGQIFSEALASSSVRRTKREGHVLVAFFGDNSYGWFDPAELIPFESHFAEKYKQTTSRTFSKAVEEAVDEVNRRSSMTLVCRCRNPYNFRPTNVEGYFAVDVAPHGAGVYSASQLKKARDNFQPGVMLNFVKQLASSPMNMIDEIGNINFIQNKAAVFAFRRAVFEEFDETYAQAFGAQPVRPCPPTAPAAPSKAPLSGRQVFAEALGRKKGSGKPHKSKDHVEKDQYMFKRREEAVESKTHKISPSSESDVSALPVKSTHASVLGPVSQPSLSGMGVDIEQSVTQPVAVIAFHGEEQVYNNVSGSHPCMVIDTKPPPVEGSKTHPGNGVKKGKLHKRPPGEMNSESSVAVEKKKKKRKKDSTRQSFDQTEVMTAAGKEGALPRKVGEKSLQIGAVPRENSLVNHQENDDKAITPSLPYSVGTKPAVGDKGIQHEFPQLLDDLRALALNPFHGTERSCQAIVRDVFLRFRCIVYQKSLNSLATSENESKEARPSLSSLYPFSDSPPNENLKDVPSAKPAKPLKRQEDPTKAGRKRGPSDRQEEMVAKKKKKINDLKILAAEKKTNQKTPEGQRGHGKETTGKVMGQMPERKTVQRTSEVQRGDAREMAGKPMALAPSRVSGSESTKKRQLPVRAANPTMLVMKFPPAAALPSSAELKAKFARFGPLDHSGTRIFWKSSTCRLVYQYKIDAHAALKFATSSTNLFGNTNVRCHLREIGLETTETESSAKVQKEEPPYNAYSQSRESPALQHRMTSVPQPLQQPSQLKSCLKKPSSEDGNGSVSRGRVKFMLGGEGSSKTNGDDGASSHHAHGLNYNTEKIHMAISQPCSSSSSILPVPQFPKASNNYHHQQQQSEIVSRNVVQKNSSTPSSSSAALPVSGPTNIDITHQMLSLLTRCKDVVNNLTGALGYVPYHPL</sequence>
<accession>A0ACC0ACV9</accession>
<evidence type="ECO:0000313" key="2">
    <source>
        <dbReference type="Proteomes" id="UP001060085"/>
    </source>
</evidence>
<keyword evidence="2" id="KW-1185">Reference proteome</keyword>
<organism evidence="1 2">
    <name type="scientific">Catharanthus roseus</name>
    <name type="common">Madagascar periwinkle</name>
    <name type="synonym">Vinca rosea</name>
    <dbReference type="NCBI Taxonomy" id="4058"/>
    <lineage>
        <taxon>Eukaryota</taxon>
        <taxon>Viridiplantae</taxon>
        <taxon>Streptophyta</taxon>
        <taxon>Embryophyta</taxon>
        <taxon>Tracheophyta</taxon>
        <taxon>Spermatophyta</taxon>
        <taxon>Magnoliopsida</taxon>
        <taxon>eudicotyledons</taxon>
        <taxon>Gunneridae</taxon>
        <taxon>Pentapetalae</taxon>
        <taxon>asterids</taxon>
        <taxon>lamiids</taxon>
        <taxon>Gentianales</taxon>
        <taxon>Apocynaceae</taxon>
        <taxon>Rauvolfioideae</taxon>
        <taxon>Vinceae</taxon>
        <taxon>Catharanthinae</taxon>
        <taxon>Catharanthus</taxon>
    </lineage>
</organism>
<proteinExistence type="predicted"/>
<name>A0ACC0ACV9_CATRO</name>